<dbReference type="RefSeq" id="WP_184481734.1">
    <property type="nucleotide sequence ID" value="NZ_JAAEDJ010000170.1"/>
</dbReference>
<reference evidence="1 2" key="1">
    <citation type="submission" date="2020-08" db="EMBL/GenBank/DDBJ databases">
        <title>Genomic Encyclopedia of Type Strains, Phase IV (KMG-IV): sequencing the most valuable type-strain genomes for metagenomic binning, comparative biology and taxonomic classification.</title>
        <authorList>
            <person name="Goeker M."/>
        </authorList>
    </citation>
    <scope>NUCLEOTIDE SEQUENCE [LARGE SCALE GENOMIC DNA]</scope>
    <source>
        <strain evidence="1 2">DSM 25895</strain>
    </source>
</reference>
<keyword evidence="2" id="KW-1185">Reference proteome</keyword>
<protein>
    <submittedName>
        <fullName evidence="1">Uncharacterized protein</fullName>
    </submittedName>
</protein>
<organism evidence="1 2">
    <name type="scientific">Neoroseomonas alkaliterrae</name>
    <dbReference type="NCBI Taxonomy" id="1452450"/>
    <lineage>
        <taxon>Bacteria</taxon>
        <taxon>Pseudomonadati</taxon>
        <taxon>Pseudomonadota</taxon>
        <taxon>Alphaproteobacteria</taxon>
        <taxon>Acetobacterales</taxon>
        <taxon>Acetobacteraceae</taxon>
        <taxon>Neoroseomonas</taxon>
    </lineage>
</organism>
<accession>A0A840Y2B3</accession>
<dbReference type="EMBL" id="JACIJE010000002">
    <property type="protein sequence ID" value="MBB5688782.1"/>
    <property type="molecule type" value="Genomic_DNA"/>
</dbReference>
<comment type="caution">
    <text evidence="1">The sequence shown here is derived from an EMBL/GenBank/DDBJ whole genome shotgun (WGS) entry which is preliminary data.</text>
</comment>
<proteinExistence type="predicted"/>
<evidence type="ECO:0000313" key="2">
    <source>
        <dbReference type="Proteomes" id="UP000562254"/>
    </source>
</evidence>
<evidence type="ECO:0000313" key="1">
    <source>
        <dbReference type="EMBL" id="MBB5688782.1"/>
    </source>
</evidence>
<dbReference type="AlphaFoldDB" id="A0A840Y2B3"/>
<name>A0A840Y2B3_9PROT</name>
<dbReference type="Proteomes" id="UP000562254">
    <property type="component" value="Unassembled WGS sequence"/>
</dbReference>
<sequence>MSNRDTLCFLGGIMVAALIGGAVRMHQDSQRSGVEITVGRGGPSIQER</sequence>
<gene>
    <name evidence="1" type="ORF">FHS88_000898</name>
</gene>